<protein>
    <submittedName>
        <fullName evidence="1">Uncharacterized protein</fullName>
    </submittedName>
</protein>
<dbReference type="Proteomes" id="UP000185604">
    <property type="component" value="Unassembled WGS sequence"/>
</dbReference>
<dbReference type="AlphaFoldDB" id="A0A7Z1B4B4"/>
<gene>
    <name evidence="1" type="ORF">B4121_0735</name>
</gene>
<dbReference type="EMBL" id="LKPO01000004">
    <property type="protein sequence ID" value="OLF96524.1"/>
    <property type="molecule type" value="Genomic_DNA"/>
</dbReference>
<evidence type="ECO:0000313" key="1">
    <source>
        <dbReference type="EMBL" id="OLF96524.1"/>
    </source>
</evidence>
<accession>A0A7Z1B4B4</accession>
<organism evidence="1 2">
    <name type="scientific">Bacillus paralicheniformis</name>
    <dbReference type="NCBI Taxonomy" id="1648923"/>
    <lineage>
        <taxon>Bacteria</taxon>
        <taxon>Bacillati</taxon>
        <taxon>Bacillota</taxon>
        <taxon>Bacilli</taxon>
        <taxon>Bacillales</taxon>
        <taxon>Bacillaceae</taxon>
        <taxon>Bacillus</taxon>
    </lineage>
</organism>
<name>A0A7Z1B4B4_9BACI</name>
<reference evidence="1 2" key="1">
    <citation type="journal article" date="2016" name="Front. Microbiol.">
        <title>High-Level Heat Resistance of Spores of Bacillus amyloliquefaciens and Bacillus licheniformis Results from the Presence of a spoVA Operon in a Tn1546 Transposon.</title>
        <authorList>
            <person name="Berendsen E.M."/>
            <person name="Koning R.A."/>
            <person name="Boekhorst J."/>
            <person name="de Jong A."/>
            <person name="Kuipers O.P."/>
            <person name="Wells-Bennik M.H."/>
        </authorList>
    </citation>
    <scope>NUCLEOTIDE SEQUENCE [LARGE SCALE GENOMIC DNA]</scope>
    <source>
        <strain evidence="1 2">B4121</strain>
    </source>
</reference>
<evidence type="ECO:0000313" key="2">
    <source>
        <dbReference type="Proteomes" id="UP000185604"/>
    </source>
</evidence>
<sequence length="37" mass="4123">MWLPSLSVYCFILRLGGRLAALYTIGRGKPEGRRSSP</sequence>
<comment type="caution">
    <text evidence="1">The sequence shown here is derived from an EMBL/GenBank/DDBJ whole genome shotgun (WGS) entry which is preliminary data.</text>
</comment>
<proteinExistence type="predicted"/>